<dbReference type="Proteomes" id="UP000481153">
    <property type="component" value="Unassembled WGS sequence"/>
</dbReference>
<evidence type="ECO:0008006" key="3">
    <source>
        <dbReference type="Google" id="ProtNLM"/>
    </source>
</evidence>
<proteinExistence type="predicted"/>
<accession>A0A6G0W8H0</accession>
<reference evidence="1 2" key="1">
    <citation type="submission" date="2019-07" db="EMBL/GenBank/DDBJ databases">
        <title>Genomics analysis of Aphanomyces spp. identifies a new class of oomycete effector associated with host adaptation.</title>
        <authorList>
            <person name="Gaulin E."/>
        </authorList>
    </citation>
    <scope>NUCLEOTIDE SEQUENCE [LARGE SCALE GENOMIC DNA]</scope>
    <source>
        <strain evidence="1 2">ATCC 201684</strain>
    </source>
</reference>
<dbReference type="InterPro" id="IPR032675">
    <property type="entry name" value="LRR_dom_sf"/>
</dbReference>
<dbReference type="InterPro" id="IPR050637">
    <property type="entry name" value="NLRP_innate_immun_reg"/>
</dbReference>
<dbReference type="Gene3D" id="3.80.10.10">
    <property type="entry name" value="Ribonuclease Inhibitor"/>
    <property type="match status" value="1"/>
</dbReference>
<organism evidence="1 2">
    <name type="scientific">Aphanomyces euteiches</name>
    <dbReference type="NCBI Taxonomy" id="100861"/>
    <lineage>
        <taxon>Eukaryota</taxon>
        <taxon>Sar</taxon>
        <taxon>Stramenopiles</taxon>
        <taxon>Oomycota</taxon>
        <taxon>Saprolegniomycetes</taxon>
        <taxon>Saprolegniales</taxon>
        <taxon>Verrucalvaceae</taxon>
        <taxon>Aphanomyces</taxon>
    </lineage>
</organism>
<sequence length="447" mass="51293">MPPAQSVLLPVDILWKIAFLIGDVEDLIDFLEALGPCDLLGPLAHLYELFTTHHHSELWPRLRLNRSILDSSERHLYEKIVKYYGHIVVDDVWEDMAWLQRYLNPMAQIAWNLQDIDIPLTSIRLDDWAEFKIFHLAVDLRDDHDAIWCTVALSELPSLTCLEANISCYDLDAFFANVAASKQITQLHLSFDEYQLTAFDLVHLTEWLRHQPVCQFGCELGDWEDLDFDVKEGFYHAMFNCPTLHVLELSSCELDDIDFTEFDFPMKSLVLHQCSLASEQVQALVSRLETSKITRLQLTDFTFDHMEGIESLLEIQPKTPMTHLALSGLHMDEAAWSKLAPLIEKCTLETLVFYATQFSSNVTQSLATAIQNNQTLCELDLNYTEMAISDVELLIQSMNHPSRHTKAIRIKWTSHYERIYDPEALQALKALIALAVNGGGEFVYEED</sequence>
<dbReference type="SUPFAM" id="SSF52047">
    <property type="entry name" value="RNI-like"/>
    <property type="match status" value="1"/>
</dbReference>
<comment type="caution">
    <text evidence="1">The sequence shown here is derived from an EMBL/GenBank/DDBJ whole genome shotgun (WGS) entry which is preliminary data.</text>
</comment>
<dbReference type="EMBL" id="VJMJ01000307">
    <property type="protein sequence ID" value="KAF0723444.1"/>
    <property type="molecule type" value="Genomic_DNA"/>
</dbReference>
<gene>
    <name evidence="1" type="ORF">Ae201684_017674</name>
</gene>
<dbReference type="GO" id="GO:0005737">
    <property type="term" value="C:cytoplasm"/>
    <property type="evidence" value="ECO:0007669"/>
    <property type="project" value="TreeGrafter"/>
</dbReference>
<dbReference type="PANTHER" id="PTHR45690">
    <property type="entry name" value="NACHT, LRR AND PYD DOMAINS-CONTAINING PROTEIN 12"/>
    <property type="match status" value="1"/>
</dbReference>
<dbReference type="AlphaFoldDB" id="A0A6G0W8H0"/>
<protein>
    <recommendedName>
        <fullName evidence="3">F-box domain-containing protein</fullName>
    </recommendedName>
</protein>
<dbReference type="VEuPathDB" id="FungiDB:AeMF1_017384"/>
<evidence type="ECO:0000313" key="1">
    <source>
        <dbReference type="EMBL" id="KAF0723444.1"/>
    </source>
</evidence>
<evidence type="ECO:0000313" key="2">
    <source>
        <dbReference type="Proteomes" id="UP000481153"/>
    </source>
</evidence>
<keyword evidence="2" id="KW-1185">Reference proteome</keyword>
<dbReference type="PANTHER" id="PTHR45690:SF4">
    <property type="entry name" value="NACHT, LRR AND PYD DOMAINS-CONTAINING PROTEIN 10"/>
    <property type="match status" value="1"/>
</dbReference>
<name>A0A6G0W8H0_9STRA</name>